<protein>
    <recommendedName>
        <fullName evidence="3">AttH domain-containing protein</fullName>
    </recommendedName>
</protein>
<proteinExistence type="predicted"/>
<evidence type="ECO:0008006" key="3">
    <source>
        <dbReference type="Google" id="ProtNLM"/>
    </source>
</evidence>
<gene>
    <name evidence="1" type="ORF">COS53_01715</name>
</gene>
<comment type="caution">
    <text evidence="1">The sequence shown here is derived from an EMBL/GenBank/DDBJ whole genome shotgun (WGS) entry which is preliminary data.</text>
</comment>
<sequence length="290" mass="32593">MLYESNLNSQLHPEAHTEWKYLDAQNPDGWKIISIFYPRIGTNPATVSTYVNSPDGSEQSNHQIGMVDTNGGILISGQKFEAKQTGAVLKLDTPILKADLSFEPTIKPQSVAIKQNNMLWQIEMPRAKVTGHIIQNEVRHDFFGQGYHDHNWFNLDGSDGGMTNREILPHYLRGWQFGRLFGDKLTVVYGFSPNESHVLMWEGDKLIKEDHINKLTMTASSNSEKLGVVHPTRFDLEQLGIGAEIELGKVLSEKKLSVTHDGNQTGYIRSSATISDEQLGHLEGIHESWL</sequence>
<name>A0A2M7BQ12_9BACT</name>
<accession>A0A2M7BQ12</accession>
<evidence type="ECO:0000313" key="2">
    <source>
        <dbReference type="Proteomes" id="UP000229191"/>
    </source>
</evidence>
<reference evidence="2" key="1">
    <citation type="submission" date="2017-09" db="EMBL/GenBank/DDBJ databases">
        <title>Depth-based differentiation of microbial function through sediment-hosted aquifers and enrichment of novel symbionts in the deep terrestrial subsurface.</title>
        <authorList>
            <person name="Probst A.J."/>
            <person name="Ladd B."/>
            <person name="Jarett J.K."/>
            <person name="Geller-Mcgrath D.E."/>
            <person name="Sieber C.M.K."/>
            <person name="Emerson J.B."/>
            <person name="Anantharaman K."/>
            <person name="Thomas B.C."/>
            <person name="Malmstrom R."/>
            <person name="Stieglmeier M."/>
            <person name="Klingl A."/>
            <person name="Woyke T."/>
            <person name="Ryan C.M."/>
            <person name="Banfield J.F."/>
        </authorList>
    </citation>
    <scope>NUCLEOTIDE SEQUENCE [LARGE SCALE GENOMIC DNA]</scope>
</reference>
<dbReference type="SUPFAM" id="SSF159245">
    <property type="entry name" value="AttH-like"/>
    <property type="match status" value="1"/>
</dbReference>
<dbReference type="AlphaFoldDB" id="A0A2M7BQ12"/>
<dbReference type="Proteomes" id="UP000229191">
    <property type="component" value="Unassembled WGS sequence"/>
</dbReference>
<dbReference type="EMBL" id="PEVB01000051">
    <property type="protein sequence ID" value="PIV07572.1"/>
    <property type="molecule type" value="Genomic_DNA"/>
</dbReference>
<evidence type="ECO:0000313" key="1">
    <source>
        <dbReference type="EMBL" id="PIV07572.1"/>
    </source>
</evidence>
<organism evidence="1 2">
    <name type="scientific">Candidatus Shapirobacteria bacterium CG03_land_8_20_14_0_80_35_14</name>
    <dbReference type="NCBI Taxonomy" id="1974878"/>
    <lineage>
        <taxon>Bacteria</taxon>
        <taxon>Candidatus Shapironibacteriota</taxon>
    </lineage>
</organism>